<dbReference type="InterPro" id="IPR013783">
    <property type="entry name" value="Ig-like_fold"/>
</dbReference>
<evidence type="ECO:0000256" key="1">
    <source>
        <dbReference type="SAM" id="MobiDB-lite"/>
    </source>
</evidence>
<dbReference type="AlphaFoldDB" id="A0AAE0FFN9"/>
<dbReference type="EMBL" id="LGRX02019113">
    <property type="protein sequence ID" value="KAK3258967.1"/>
    <property type="molecule type" value="Genomic_DNA"/>
</dbReference>
<dbReference type="Gene3D" id="2.60.40.10">
    <property type="entry name" value="Immunoglobulins"/>
    <property type="match status" value="1"/>
</dbReference>
<dbReference type="Proteomes" id="UP001190700">
    <property type="component" value="Unassembled WGS sequence"/>
</dbReference>
<keyword evidence="3" id="KW-1185">Reference proteome</keyword>
<gene>
    <name evidence="2" type="ORF">CYMTET_32013</name>
</gene>
<evidence type="ECO:0008006" key="4">
    <source>
        <dbReference type="Google" id="ProtNLM"/>
    </source>
</evidence>
<evidence type="ECO:0000313" key="2">
    <source>
        <dbReference type="EMBL" id="KAK3258967.1"/>
    </source>
</evidence>
<sequence>MTSPSQKVEQRDKYSDPGAKASDDRDGAVPVTTLGLDAVSTAAVTDAPYILEYNAVDEAGNQAATLQRRVSVVSPCVAPSTLCEEFTEELVCSSCEGTSCLCLQSTESEPEVTVEEYVPPQDVAHPVIRLLGTAPGVGQQDVAAPSHPTLLGRHVPGVGQQDVATPVIRLLGAAFGVGQQDGAPVIRLLGRAGVGNRM</sequence>
<protein>
    <recommendedName>
        <fullName evidence="4">Pesticidal crystal protein Cry22Aa Ig-like domain-containing protein</fullName>
    </recommendedName>
</protein>
<organism evidence="2 3">
    <name type="scientific">Cymbomonas tetramitiformis</name>
    <dbReference type="NCBI Taxonomy" id="36881"/>
    <lineage>
        <taxon>Eukaryota</taxon>
        <taxon>Viridiplantae</taxon>
        <taxon>Chlorophyta</taxon>
        <taxon>Pyramimonadophyceae</taxon>
        <taxon>Pyramimonadales</taxon>
        <taxon>Pyramimonadaceae</taxon>
        <taxon>Cymbomonas</taxon>
    </lineage>
</organism>
<feature type="region of interest" description="Disordered" evidence="1">
    <location>
        <begin position="1"/>
        <end position="28"/>
    </location>
</feature>
<proteinExistence type="predicted"/>
<evidence type="ECO:0000313" key="3">
    <source>
        <dbReference type="Proteomes" id="UP001190700"/>
    </source>
</evidence>
<reference evidence="2 3" key="1">
    <citation type="journal article" date="2015" name="Genome Biol. Evol.">
        <title>Comparative Genomics of a Bacterivorous Green Alga Reveals Evolutionary Causalities and Consequences of Phago-Mixotrophic Mode of Nutrition.</title>
        <authorList>
            <person name="Burns J.A."/>
            <person name="Paasch A."/>
            <person name="Narechania A."/>
            <person name="Kim E."/>
        </authorList>
    </citation>
    <scope>NUCLEOTIDE SEQUENCE [LARGE SCALE GENOMIC DNA]</scope>
    <source>
        <strain evidence="2 3">PLY_AMNH</strain>
    </source>
</reference>
<comment type="caution">
    <text evidence="2">The sequence shown here is derived from an EMBL/GenBank/DDBJ whole genome shotgun (WGS) entry which is preliminary data.</text>
</comment>
<accession>A0AAE0FFN9</accession>
<name>A0AAE0FFN9_9CHLO</name>
<feature type="compositionally biased region" description="Basic and acidic residues" evidence="1">
    <location>
        <begin position="8"/>
        <end position="27"/>
    </location>
</feature>